<proteinExistence type="predicted"/>
<dbReference type="CDD" id="cd00367">
    <property type="entry name" value="PTS-HPr_like"/>
    <property type="match status" value="1"/>
</dbReference>
<dbReference type="AlphaFoldDB" id="A0A916QB78"/>
<dbReference type="Proteomes" id="UP000613208">
    <property type="component" value="Unassembled WGS sequence"/>
</dbReference>
<evidence type="ECO:0000259" key="6">
    <source>
        <dbReference type="PROSITE" id="PS51350"/>
    </source>
</evidence>
<evidence type="ECO:0000256" key="1">
    <source>
        <dbReference type="ARBA" id="ARBA00003681"/>
    </source>
</evidence>
<evidence type="ECO:0000256" key="3">
    <source>
        <dbReference type="ARBA" id="ARBA00020422"/>
    </source>
</evidence>
<evidence type="ECO:0000256" key="2">
    <source>
        <dbReference type="ARBA" id="ARBA00004496"/>
    </source>
</evidence>
<comment type="function">
    <text evidence="1">General (non sugar-specific) component of the phosphoenolpyruvate-dependent sugar phosphotransferase system (sugar PTS). This major carbohydrate active-transport system catalyzes the phosphorylation of incoming sugar substrates concomitantly with their translocation across the cell membrane. The phosphoryl group from phosphoenolpyruvate (PEP) is transferred to the phosphoryl carrier protein HPr by enzyme I. Phospho-HPr then transfers it to the PTS EIIA domain.</text>
</comment>
<dbReference type="SUPFAM" id="SSF55594">
    <property type="entry name" value="HPr-like"/>
    <property type="match status" value="1"/>
</dbReference>
<sequence length="85" mass="9572">MEQFDFIVQIPVGIHARPAMLLSKEAARFQSRIQIQNGPVKANAKNMASLLTLRAYQGDNVHFLIEGEDEQEAAEALREFCNNNL</sequence>
<evidence type="ECO:0000256" key="5">
    <source>
        <dbReference type="ARBA" id="ARBA00022683"/>
    </source>
</evidence>
<keyword evidence="4" id="KW-0963">Cytoplasm</keyword>
<reference evidence="7" key="1">
    <citation type="submission" date="2020-06" db="EMBL/GenBank/DDBJ databases">
        <title>Characterization of fructooligosaccharide metabolism and fructooligosaccharide-degrading enzymes in human commensal butyrate producers.</title>
        <authorList>
            <person name="Tanno H."/>
            <person name="Fujii T."/>
            <person name="Hirano K."/>
            <person name="Maeno S."/>
            <person name="Tonozuka T."/>
            <person name="Sakamoto M."/>
            <person name="Ohkuma M."/>
            <person name="Tochio T."/>
            <person name="Endo A."/>
        </authorList>
    </citation>
    <scope>NUCLEOTIDE SEQUENCE</scope>
    <source>
        <strain evidence="7">JCM 17466</strain>
    </source>
</reference>
<dbReference type="PROSITE" id="PS00369">
    <property type="entry name" value="PTS_HPR_HIS"/>
    <property type="match status" value="1"/>
</dbReference>
<dbReference type="InterPro" id="IPR035895">
    <property type="entry name" value="HPr-like_sf"/>
</dbReference>
<feature type="domain" description="HPr" evidence="6">
    <location>
        <begin position="1"/>
        <end position="85"/>
    </location>
</feature>
<dbReference type="PANTHER" id="PTHR33705">
    <property type="entry name" value="PHOSPHOCARRIER PROTEIN HPR"/>
    <property type="match status" value="1"/>
</dbReference>
<dbReference type="GO" id="GO:0009401">
    <property type="term" value="P:phosphoenolpyruvate-dependent sugar phosphotransferase system"/>
    <property type="evidence" value="ECO:0007669"/>
    <property type="project" value="UniProtKB-KW"/>
</dbReference>
<comment type="caution">
    <text evidence="7">The sequence shown here is derived from an EMBL/GenBank/DDBJ whole genome shotgun (WGS) entry which is preliminary data.</text>
</comment>
<dbReference type="PRINTS" id="PR00107">
    <property type="entry name" value="PHOSPHOCPHPR"/>
</dbReference>
<dbReference type="NCBIfam" id="TIGR01003">
    <property type="entry name" value="PTS_HPr_family"/>
    <property type="match status" value="1"/>
</dbReference>
<keyword evidence="5" id="KW-0598">Phosphotransferase system</keyword>
<evidence type="ECO:0000256" key="4">
    <source>
        <dbReference type="ARBA" id="ARBA00022490"/>
    </source>
</evidence>
<evidence type="ECO:0000313" key="7">
    <source>
        <dbReference type="EMBL" id="GFO85274.1"/>
    </source>
</evidence>
<dbReference type="PANTHER" id="PTHR33705:SF2">
    <property type="entry name" value="PHOSPHOCARRIER PROTEIN NPR"/>
    <property type="match status" value="1"/>
</dbReference>
<keyword evidence="8" id="KW-1185">Reference proteome</keyword>
<evidence type="ECO:0000313" key="8">
    <source>
        <dbReference type="Proteomes" id="UP000613208"/>
    </source>
</evidence>
<name>A0A916QB78_9FIRM</name>
<protein>
    <recommendedName>
        <fullName evidence="3">Phosphocarrier protein HPr</fullName>
    </recommendedName>
</protein>
<dbReference type="Gene3D" id="3.30.1340.10">
    <property type="entry name" value="HPr-like"/>
    <property type="match status" value="1"/>
</dbReference>
<dbReference type="GO" id="GO:0005737">
    <property type="term" value="C:cytoplasm"/>
    <property type="evidence" value="ECO:0007669"/>
    <property type="project" value="UniProtKB-SubCell"/>
</dbReference>
<dbReference type="InterPro" id="IPR001020">
    <property type="entry name" value="PTS_HPr_His_P_site"/>
</dbReference>
<accession>A0A916QB78</accession>
<dbReference type="InterPro" id="IPR050399">
    <property type="entry name" value="HPr"/>
</dbReference>
<dbReference type="Pfam" id="PF00381">
    <property type="entry name" value="PTS-HPr"/>
    <property type="match status" value="1"/>
</dbReference>
<dbReference type="EMBL" id="BLYI01000033">
    <property type="protein sequence ID" value="GFO85274.1"/>
    <property type="molecule type" value="Genomic_DNA"/>
</dbReference>
<organism evidence="7 8">
    <name type="scientific">Anaerostipes butyraticus</name>
    <dbReference type="NCBI Taxonomy" id="645466"/>
    <lineage>
        <taxon>Bacteria</taxon>
        <taxon>Bacillati</taxon>
        <taxon>Bacillota</taxon>
        <taxon>Clostridia</taxon>
        <taxon>Lachnospirales</taxon>
        <taxon>Lachnospiraceae</taxon>
        <taxon>Anaerostipes</taxon>
    </lineage>
</organism>
<gene>
    <name evidence="7" type="ORF">ANBU17_16210</name>
</gene>
<dbReference type="InterPro" id="IPR000032">
    <property type="entry name" value="HPr-like"/>
</dbReference>
<dbReference type="RefSeq" id="WP_201310982.1">
    <property type="nucleotide sequence ID" value="NZ_BLYI01000033.1"/>
</dbReference>
<dbReference type="PROSITE" id="PS51350">
    <property type="entry name" value="PTS_HPR_DOM"/>
    <property type="match status" value="1"/>
</dbReference>
<comment type="subcellular location">
    <subcellularLocation>
        <location evidence="2">Cytoplasm</location>
    </subcellularLocation>
</comment>